<proteinExistence type="predicted"/>
<keyword evidence="1" id="KW-1133">Transmembrane helix</keyword>
<keyword evidence="1" id="KW-0472">Membrane</keyword>
<evidence type="ECO:0000313" key="2">
    <source>
        <dbReference type="EMBL" id="AGL02040.1"/>
    </source>
</evidence>
<dbReference type="KEGG" id="dgi:Desgi_2634"/>
<dbReference type="HOGENOM" id="CLU_2715774_0_0_9"/>
<protein>
    <recommendedName>
        <fullName evidence="4">Solute:sodium symporter small subunit</fullName>
    </recommendedName>
</protein>
<keyword evidence="1" id="KW-0812">Transmembrane</keyword>
<sequence>MREAFGHGPGRILIFILTLSLIWWIFVVPFIVQNNTYLFLGWIPLVVILWNIQTIFWLAAIYIYTTKYWPYR</sequence>
<feature type="transmembrane region" description="Helical" evidence="1">
    <location>
        <begin position="38"/>
        <end position="64"/>
    </location>
</feature>
<evidence type="ECO:0008006" key="4">
    <source>
        <dbReference type="Google" id="ProtNLM"/>
    </source>
</evidence>
<keyword evidence="3" id="KW-1185">Reference proteome</keyword>
<dbReference type="Proteomes" id="UP000013520">
    <property type="component" value="Chromosome"/>
</dbReference>
<dbReference type="AlphaFoldDB" id="R4KND4"/>
<organism evidence="2 3">
    <name type="scientific">Desulfoscipio gibsoniae DSM 7213</name>
    <dbReference type="NCBI Taxonomy" id="767817"/>
    <lineage>
        <taxon>Bacteria</taxon>
        <taxon>Bacillati</taxon>
        <taxon>Bacillota</taxon>
        <taxon>Clostridia</taxon>
        <taxon>Eubacteriales</taxon>
        <taxon>Desulfallaceae</taxon>
        <taxon>Desulfoscipio</taxon>
    </lineage>
</organism>
<evidence type="ECO:0000313" key="3">
    <source>
        <dbReference type="Proteomes" id="UP000013520"/>
    </source>
</evidence>
<name>R4KND4_9FIRM</name>
<dbReference type="EMBL" id="CP003273">
    <property type="protein sequence ID" value="AGL02040.1"/>
    <property type="molecule type" value="Genomic_DNA"/>
</dbReference>
<reference evidence="2 3" key="1">
    <citation type="submission" date="2012-01" db="EMBL/GenBank/DDBJ databases">
        <title>Complete sequence of Desulfotomaculum gibsoniae DSM 7213.</title>
        <authorList>
            <consortium name="US DOE Joint Genome Institute"/>
            <person name="Lucas S."/>
            <person name="Han J."/>
            <person name="Lapidus A."/>
            <person name="Cheng J.-F."/>
            <person name="Goodwin L."/>
            <person name="Pitluck S."/>
            <person name="Peters L."/>
            <person name="Ovchinnikova G."/>
            <person name="Teshima H."/>
            <person name="Detter J.C."/>
            <person name="Han C."/>
            <person name="Tapia R."/>
            <person name="Land M."/>
            <person name="Hauser L."/>
            <person name="Kyrpides N."/>
            <person name="Ivanova N."/>
            <person name="Pagani I."/>
            <person name="Parshina S."/>
            <person name="Plugge C."/>
            <person name="Muyzer G."/>
            <person name="Kuever J."/>
            <person name="Ivanova A."/>
            <person name="Nazina T."/>
            <person name="Klenk H.-P."/>
            <person name="Brambilla E."/>
            <person name="Spring S."/>
            <person name="Stams A.F."/>
            <person name="Woyke T."/>
        </authorList>
    </citation>
    <scope>NUCLEOTIDE SEQUENCE [LARGE SCALE GENOMIC DNA]</scope>
    <source>
        <strain evidence="2 3">DSM 7213</strain>
    </source>
</reference>
<evidence type="ECO:0000256" key="1">
    <source>
        <dbReference type="SAM" id="Phobius"/>
    </source>
</evidence>
<gene>
    <name evidence="2" type="ORF">Desgi_2634</name>
</gene>
<feature type="transmembrane region" description="Helical" evidence="1">
    <location>
        <begin position="12"/>
        <end position="32"/>
    </location>
</feature>
<dbReference type="STRING" id="767817.Desgi_2634"/>
<accession>R4KND4</accession>